<dbReference type="FunFam" id="1.10.3210.10:FF:000012">
    <property type="entry name" value="HD domain containing 3"/>
    <property type="match status" value="1"/>
</dbReference>
<evidence type="ECO:0000256" key="2">
    <source>
        <dbReference type="ARBA" id="ARBA00022723"/>
    </source>
</evidence>
<feature type="domain" description="HD/PDEase" evidence="12">
    <location>
        <begin position="33"/>
        <end position="141"/>
    </location>
</feature>
<keyword evidence="3" id="KW-0378">Hydrolase</keyword>
<dbReference type="PANTHER" id="PTHR46246:SF1">
    <property type="entry name" value="GUANOSINE-3',5'-BIS(DIPHOSPHATE) 3'-PYROPHOSPHOHYDROLASE MESH1"/>
    <property type="match status" value="1"/>
</dbReference>
<proteinExistence type="inferred from homology"/>
<dbReference type="EC" id="3.1.7.2" evidence="5"/>
<reference evidence="13" key="1">
    <citation type="submission" date="2023-03" db="EMBL/GenBank/DDBJ databases">
        <authorList>
            <person name="Steffen K."/>
            <person name="Cardenas P."/>
        </authorList>
    </citation>
    <scope>NUCLEOTIDE SEQUENCE</scope>
</reference>
<keyword evidence="14" id="KW-1185">Reference proteome</keyword>
<dbReference type="SUPFAM" id="SSF109604">
    <property type="entry name" value="HD-domain/PDEase-like"/>
    <property type="match status" value="1"/>
</dbReference>
<accession>A0AA35SSV1</accession>
<keyword evidence="2" id="KW-0479">Metal-binding</keyword>
<evidence type="ECO:0000256" key="8">
    <source>
        <dbReference type="ARBA" id="ARBA00040793"/>
    </source>
</evidence>
<comment type="cofactor">
    <cofactor evidence="1">
        <name>Mn(2+)</name>
        <dbReference type="ChEBI" id="CHEBI:29035"/>
    </cofactor>
</comment>
<dbReference type="PANTHER" id="PTHR46246">
    <property type="entry name" value="GUANOSINE-3',5'-BIS(DIPHOSPHATE) 3'-PYROPHOSPHOHYDROLASE MESH1"/>
    <property type="match status" value="1"/>
</dbReference>
<evidence type="ECO:0000256" key="7">
    <source>
        <dbReference type="ARBA" id="ARBA00038354"/>
    </source>
</evidence>
<comment type="catalytic activity">
    <reaction evidence="11">
        <text>guanosine 3',5'-bis(diphosphate) + H2O = GDP + diphosphate + H(+)</text>
        <dbReference type="Rhea" id="RHEA:14253"/>
        <dbReference type="ChEBI" id="CHEBI:15377"/>
        <dbReference type="ChEBI" id="CHEBI:15378"/>
        <dbReference type="ChEBI" id="CHEBI:33019"/>
        <dbReference type="ChEBI" id="CHEBI:58189"/>
        <dbReference type="ChEBI" id="CHEBI:77828"/>
        <dbReference type="EC" id="3.1.7.2"/>
    </reaction>
</comment>
<keyword evidence="4" id="KW-0464">Manganese</keyword>
<comment type="function">
    <text evidence="6">ppGpp hydrolyzing enzyme involved in starvation response.</text>
</comment>
<evidence type="ECO:0000256" key="5">
    <source>
        <dbReference type="ARBA" id="ARBA00024387"/>
    </source>
</evidence>
<comment type="similarity">
    <text evidence="7">Belongs to the MESH1 family.</text>
</comment>
<dbReference type="InterPro" id="IPR003607">
    <property type="entry name" value="HD/PDEase_dom"/>
</dbReference>
<evidence type="ECO:0000256" key="1">
    <source>
        <dbReference type="ARBA" id="ARBA00001936"/>
    </source>
</evidence>
<dbReference type="GO" id="GO:0046872">
    <property type="term" value="F:metal ion binding"/>
    <property type="evidence" value="ECO:0007669"/>
    <property type="project" value="UniProtKB-KW"/>
</dbReference>
<evidence type="ECO:0000256" key="11">
    <source>
        <dbReference type="ARBA" id="ARBA00047968"/>
    </source>
</evidence>
<sequence length="180" mass="20167">MAAQKVSSLLGRLLEAANFAALKHRDQRRKDPYKTPYINHPLAVAHVLWKEGGVTDLATLQAALLHDTVEDTATEEAELEAQFGDEVAAIVKECSDDKSLAKWQRKKHQIEAAPRKSHKAKLVSLADKLHNLRDLDSSTPSSWDHERTQLYFTWSAQVRLTLFAGLFSRIPNDTALNKDG</sequence>
<dbReference type="CDD" id="cd00077">
    <property type="entry name" value="HDc"/>
    <property type="match status" value="1"/>
</dbReference>
<dbReference type="EMBL" id="CASHTH010002728">
    <property type="protein sequence ID" value="CAI8034351.1"/>
    <property type="molecule type" value="Genomic_DNA"/>
</dbReference>
<name>A0AA35SSV1_GEOBA</name>
<protein>
    <recommendedName>
        <fullName evidence="8">Guanosine-3',5'-bis(diphosphate) 3'-pyrophosphohydrolase MESH1</fullName>
        <ecNumber evidence="5">3.1.7.2</ecNumber>
    </recommendedName>
    <alternativeName>
        <fullName evidence="9">Metazoan SpoT homolog 1</fullName>
    </alternativeName>
    <alternativeName>
        <fullName evidence="10">Penta-phosphate guanosine-3'-pyrophosphohydrolase</fullName>
    </alternativeName>
</protein>
<evidence type="ECO:0000313" key="13">
    <source>
        <dbReference type="EMBL" id="CAI8034351.1"/>
    </source>
</evidence>
<evidence type="ECO:0000256" key="3">
    <source>
        <dbReference type="ARBA" id="ARBA00022801"/>
    </source>
</evidence>
<dbReference type="AlphaFoldDB" id="A0AA35SSV1"/>
<evidence type="ECO:0000256" key="10">
    <source>
        <dbReference type="ARBA" id="ARBA00041770"/>
    </source>
</evidence>
<comment type="caution">
    <text evidence="13">The sequence shown here is derived from an EMBL/GenBank/DDBJ whole genome shotgun (WGS) entry which is preliminary data.</text>
</comment>
<evidence type="ECO:0000259" key="12">
    <source>
        <dbReference type="SMART" id="SM00471"/>
    </source>
</evidence>
<dbReference type="Proteomes" id="UP001174909">
    <property type="component" value="Unassembled WGS sequence"/>
</dbReference>
<evidence type="ECO:0000313" key="14">
    <source>
        <dbReference type="Proteomes" id="UP001174909"/>
    </source>
</evidence>
<evidence type="ECO:0000256" key="6">
    <source>
        <dbReference type="ARBA" id="ARBA00037781"/>
    </source>
</evidence>
<evidence type="ECO:0000256" key="4">
    <source>
        <dbReference type="ARBA" id="ARBA00023211"/>
    </source>
</evidence>
<organism evidence="13 14">
    <name type="scientific">Geodia barretti</name>
    <name type="common">Barrett's horny sponge</name>
    <dbReference type="NCBI Taxonomy" id="519541"/>
    <lineage>
        <taxon>Eukaryota</taxon>
        <taxon>Metazoa</taxon>
        <taxon>Porifera</taxon>
        <taxon>Demospongiae</taxon>
        <taxon>Heteroscleromorpha</taxon>
        <taxon>Tetractinellida</taxon>
        <taxon>Astrophorina</taxon>
        <taxon>Geodiidae</taxon>
        <taxon>Geodia</taxon>
    </lineage>
</organism>
<dbReference type="GO" id="GO:0008893">
    <property type="term" value="F:guanosine-3',5'-bis(diphosphate) 3'-diphosphatase activity"/>
    <property type="evidence" value="ECO:0007669"/>
    <property type="project" value="UniProtKB-EC"/>
</dbReference>
<dbReference type="Gene3D" id="1.10.3210.10">
    <property type="entry name" value="Hypothetical protein af1432"/>
    <property type="match status" value="1"/>
</dbReference>
<dbReference type="Pfam" id="PF13328">
    <property type="entry name" value="HD_4"/>
    <property type="match status" value="1"/>
</dbReference>
<dbReference type="InterPro" id="IPR052194">
    <property type="entry name" value="MESH1"/>
</dbReference>
<dbReference type="SMART" id="SM00471">
    <property type="entry name" value="HDc"/>
    <property type="match status" value="1"/>
</dbReference>
<gene>
    <name evidence="13" type="ORF">GBAR_LOCUS19351</name>
</gene>
<evidence type="ECO:0000256" key="9">
    <source>
        <dbReference type="ARBA" id="ARBA00041464"/>
    </source>
</evidence>